<evidence type="ECO:0000259" key="13">
    <source>
        <dbReference type="PROSITE" id="PS51183"/>
    </source>
</evidence>
<dbReference type="EC" id="1.14.11.67" evidence="3"/>
<feature type="domain" description="JmjN" evidence="13">
    <location>
        <begin position="53"/>
        <end position="94"/>
    </location>
</feature>
<dbReference type="OrthoDB" id="1678912at2759"/>
<dbReference type="InterPro" id="IPR013637">
    <property type="entry name" value="Lys_sp_deMease-like_dom"/>
</dbReference>
<dbReference type="GO" id="GO:0005634">
    <property type="term" value="C:nucleus"/>
    <property type="evidence" value="ECO:0007669"/>
    <property type="project" value="UniProtKB-SubCell"/>
</dbReference>
<dbReference type="SUPFAM" id="SSF57903">
    <property type="entry name" value="FYVE/PHD zinc finger"/>
    <property type="match status" value="2"/>
</dbReference>
<dbReference type="InterPro" id="IPR003347">
    <property type="entry name" value="JmjC_dom"/>
</dbReference>
<comment type="subcellular location">
    <subcellularLocation>
        <location evidence="1">Nucleus</location>
    </subcellularLocation>
</comment>
<dbReference type="InterPro" id="IPR001606">
    <property type="entry name" value="ARID_dom"/>
</dbReference>
<evidence type="ECO:0000259" key="12">
    <source>
        <dbReference type="PROSITE" id="PS51011"/>
    </source>
</evidence>
<evidence type="ECO:0000256" key="5">
    <source>
        <dbReference type="ARBA" id="ARBA00022771"/>
    </source>
</evidence>
<keyword evidence="8" id="KW-0408">Iron</keyword>
<sequence>MSSNNSSHPLNKTDFDLSSVILPQKYRIDPLETSSYTSDSKGPKTNFFNLKQAKTYFPSKAEFTDPFSFIENIRLEAEKYGIIKIVPPEDWCPNFAINTKNFRFHTRLQQLNALEGKNRIKKNYVDQVLNFFEKTDQKIYKIPHLDKKPIDIYKLKNEVNQRGGYDQVNKKKMWAEIGRFLGYDRKSCTSLSNTLKTTFFKIIKPYEDYLIDSTSLQSYSSQNAQISADSSDTCTNNLFSHPSNNQKNNKKLDSNSESSDSDSEADKFWLDYGFEEGSSYSLSEFQQKSNSFKMKFFASYFNSSDGFKSNSVPPEVIEKFFWSTVSNPNIDIGVEYGADLASSIHGSGFPTNERNPLDPYSNDNWNLNNIPHSTKSLFSYFKENVDGMTIPWLYVGMCLSTFCWHNEDHYTYSINYMHWGEAKTWYGVSGDQSELFESTMKKAFPELFESNPSVLYHLVTIISPKILKDNGVEVYTIDQNPGEFVITFPQAYHSGFNQGFNFNEAVNFATSDWVPFGKKSIQIYQNHKRLPVFCHEELLCSINKHYLDLNFPRPIWLTDSLNDIIQDELKHRNTFRSLMISKYKDLTIEEISADQITDVDSDDLLYLKYLSSNSAVNCKNCLKWCYFSFLHQKDEKDNNDLYCTECFNCLTESEISHPPNNIIRLVLAFNDSSLIKLNLNSSELSLKWIASVCELFLNKNDHDLTLSNRNNINGSKNYNRHTLKAILNDESKSVLDESSIGKFQISVLRSIINYASYLVDIENAQQFIKNNFNQLISFNKKVNNLCAIAQSLFKISNKLDTLNKCNELTFDSAVAVFDPAILIIMKKDLYKDTTLQKNSTKYSEKVINIFKSLNNTIGVDYTLLNTEFMGVLTADSKFKTQKILPSFNINNQENSFNNLEATVKTEVTPNTTTRSTRLKRSSSSFVNLKTININSATSSPEIYKNMNGTQKTSLDILKLNNIYNYVIDKSKSQLINTVIDFISKNEKILTEDKLKPPYSVDLIDSLIKEFKSFNVDCPEFIYLKEWQNRYQITAKKLENFLNLMSHYKLSETNCTYCLQDIKKCKYSLAVNIILDDSLTTQFDSLVKEARDTFLNFKNLDSLVLTRPKLLWALSVKKELKNRSLDMDKMIDLLDNAISLGICTNHPDFIYLKDLKVSIIKWDQEVISVLGLQKNSEMQPKSVLTLRKCATLLQRAHNLEFSPHFFNELKTVHSKILDLQASCDSMVEKATSTYFPSRPSLDEAQKMYLAIEDNEKNSGYIFSPSSASKLKQFILDVEKWLFEVKHTFLRSNVTRSIYDILVDVSQGTKKANEVIEQISSTIVLYNHKNNYEYLEKLYFDLSKTLFEQHSNCMTFNILKSLHPRNVLCVCGSTNSGTTIKCSNCPLVFHARCLKLSKKQIYSGLVIICPICNKDFSHSHFTKYPTISSIGKLIDKGRKLNLVCPELDLLLNIALDIRSIAHTLFKITGIISNIYNSQTSSRFLKDLAQLVCCSSILVKLSTEIDIDKDNIGSLQCNGEHIESTLRKYLSISSLGDKQLANIPKTAKTIKSIIPIVSSISMKSARNINKKQKIQHNKDPNTNTKKKVYDSSDSDDNISLNQNLLLQLNRHSQITPESQFDYSNKIFKKSNIIPKSNSNIQPYKEINSNNRINDFQGALKTTSNLIIDNNEICICQATKNSDKNWNNPNNYVICCDYCNEYFHLSCVLVNKEQAQTILYHQNLRKSYNDFKEPEAKLSSSHKLMAYMCPICSYSKRLDYQFGEIVLDAS</sequence>
<keyword evidence="5" id="KW-0863">Zinc-finger</keyword>
<gene>
    <name evidence="15" type="ORF">BB561_002253</name>
</gene>
<dbReference type="InterPro" id="IPR013083">
    <property type="entry name" value="Znf_RING/FYVE/PHD"/>
</dbReference>
<dbReference type="GO" id="GO:0034647">
    <property type="term" value="F:histone H3K4me/H3K4me2/H3K4me3 demethylase activity"/>
    <property type="evidence" value="ECO:0007669"/>
    <property type="project" value="UniProtKB-EC"/>
</dbReference>
<dbReference type="GO" id="GO:0003677">
    <property type="term" value="F:DNA binding"/>
    <property type="evidence" value="ECO:0007669"/>
    <property type="project" value="InterPro"/>
</dbReference>
<comment type="catalytic activity">
    <reaction evidence="10">
        <text>N(6),N(6),N(6)-trimethyl-L-lysyl(4)-[histone H3] + 3 2-oxoglutarate + 3 O2 = L-lysyl(4)-[histone H3] + 3 formaldehyde + 3 succinate + 3 CO2</text>
        <dbReference type="Rhea" id="RHEA:60208"/>
        <dbReference type="Rhea" id="RHEA-COMP:15537"/>
        <dbReference type="Rhea" id="RHEA-COMP:15547"/>
        <dbReference type="ChEBI" id="CHEBI:15379"/>
        <dbReference type="ChEBI" id="CHEBI:16526"/>
        <dbReference type="ChEBI" id="CHEBI:16810"/>
        <dbReference type="ChEBI" id="CHEBI:16842"/>
        <dbReference type="ChEBI" id="CHEBI:29969"/>
        <dbReference type="ChEBI" id="CHEBI:30031"/>
        <dbReference type="ChEBI" id="CHEBI:61961"/>
        <dbReference type="EC" id="1.14.11.67"/>
    </reaction>
</comment>
<dbReference type="Pfam" id="PF02373">
    <property type="entry name" value="JmjC"/>
    <property type="match status" value="1"/>
</dbReference>
<feature type="domain" description="ARID" evidence="12">
    <location>
        <begin position="118"/>
        <end position="211"/>
    </location>
</feature>
<evidence type="ECO:0000313" key="16">
    <source>
        <dbReference type="Proteomes" id="UP000245383"/>
    </source>
</evidence>
<dbReference type="Gene3D" id="1.10.150.60">
    <property type="entry name" value="ARID DNA-binding domain"/>
    <property type="match status" value="1"/>
</dbReference>
<dbReference type="Proteomes" id="UP000245383">
    <property type="component" value="Unassembled WGS sequence"/>
</dbReference>
<evidence type="ECO:0000256" key="11">
    <source>
        <dbReference type="SAM" id="MobiDB-lite"/>
    </source>
</evidence>
<dbReference type="FunFam" id="1.10.150.60:FF:000016">
    <property type="entry name" value="Putative Lysine-specific demethylase 5B"/>
    <property type="match status" value="1"/>
</dbReference>
<dbReference type="PROSITE" id="PS01359">
    <property type="entry name" value="ZF_PHD_1"/>
    <property type="match status" value="2"/>
</dbReference>
<dbReference type="EMBL" id="MBFR01000074">
    <property type="protein sequence ID" value="PVU94787.1"/>
    <property type="molecule type" value="Genomic_DNA"/>
</dbReference>
<comment type="similarity">
    <text evidence="2">Belongs to the JARID1 histone demethylase family.</text>
</comment>
<dbReference type="STRING" id="133385.A0A2T9YR24"/>
<dbReference type="InterPro" id="IPR011011">
    <property type="entry name" value="Znf_FYVE_PHD"/>
</dbReference>
<dbReference type="SMART" id="SM00249">
    <property type="entry name" value="PHD"/>
    <property type="match status" value="2"/>
</dbReference>
<dbReference type="Pfam" id="PF02375">
    <property type="entry name" value="JmjN"/>
    <property type="match status" value="1"/>
</dbReference>
<feature type="region of interest" description="Disordered" evidence="11">
    <location>
        <begin position="237"/>
        <end position="261"/>
    </location>
</feature>
<keyword evidence="7" id="KW-0560">Oxidoreductase</keyword>
<evidence type="ECO:0000256" key="4">
    <source>
        <dbReference type="ARBA" id="ARBA00022723"/>
    </source>
</evidence>
<dbReference type="InterPro" id="IPR036431">
    <property type="entry name" value="ARID_dom_sf"/>
</dbReference>
<dbReference type="InterPro" id="IPR048615">
    <property type="entry name" value="KDM5_C-hel"/>
</dbReference>
<dbReference type="Pfam" id="PF08429">
    <property type="entry name" value="PLU-1"/>
    <property type="match status" value="1"/>
</dbReference>
<comment type="caution">
    <text evidence="15">The sequence shown here is derived from an EMBL/GenBank/DDBJ whole genome shotgun (WGS) entry which is preliminary data.</text>
</comment>
<dbReference type="Pfam" id="PF01388">
    <property type="entry name" value="ARID"/>
    <property type="match status" value="1"/>
</dbReference>
<evidence type="ECO:0000256" key="3">
    <source>
        <dbReference type="ARBA" id="ARBA00012902"/>
    </source>
</evidence>
<feature type="domain" description="JmjC" evidence="14">
    <location>
        <begin position="359"/>
        <end position="525"/>
    </location>
</feature>
<dbReference type="GO" id="GO:0006355">
    <property type="term" value="P:regulation of DNA-templated transcription"/>
    <property type="evidence" value="ECO:0007669"/>
    <property type="project" value="TreeGrafter"/>
</dbReference>
<accession>A0A2T9YR24</accession>
<keyword evidence="6" id="KW-0862">Zinc</keyword>
<protein>
    <recommendedName>
        <fullName evidence="3">[histone H3]-trimethyl-L-lysine(4) demethylase</fullName>
        <ecNumber evidence="3">1.14.11.67</ecNumber>
    </recommendedName>
</protein>
<dbReference type="PANTHER" id="PTHR10694:SF33">
    <property type="entry name" value="LYSINE-SPECIFIC DEMETHYLASE 5"/>
    <property type="match status" value="1"/>
</dbReference>
<evidence type="ECO:0000256" key="10">
    <source>
        <dbReference type="ARBA" id="ARBA00048734"/>
    </source>
</evidence>
<dbReference type="GO" id="GO:0008270">
    <property type="term" value="F:zinc ion binding"/>
    <property type="evidence" value="ECO:0007669"/>
    <property type="project" value="UniProtKB-KW"/>
</dbReference>
<dbReference type="Pfam" id="PF21323">
    <property type="entry name" value="KDM5_C-hel"/>
    <property type="match status" value="1"/>
</dbReference>
<dbReference type="SUPFAM" id="SSF46774">
    <property type="entry name" value="ARID-like"/>
    <property type="match status" value="1"/>
</dbReference>
<keyword evidence="9" id="KW-0539">Nucleus</keyword>
<dbReference type="SUPFAM" id="SSF51197">
    <property type="entry name" value="Clavaminate synthase-like"/>
    <property type="match status" value="1"/>
</dbReference>
<keyword evidence="16" id="KW-1185">Reference proteome</keyword>
<evidence type="ECO:0000256" key="6">
    <source>
        <dbReference type="ARBA" id="ARBA00022833"/>
    </source>
</evidence>
<dbReference type="PROSITE" id="PS51011">
    <property type="entry name" value="ARID"/>
    <property type="match status" value="1"/>
</dbReference>
<evidence type="ECO:0000256" key="7">
    <source>
        <dbReference type="ARBA" id="ARBA00023002"/>
    </source>
</evidence>
<dbReference type="CDD" id="cd16100">
    <property type="entry name" value="ARID"/>
    <property type="match status" value="1"/>
</dbReference>
<dbReference type="SMART" id="SM00501">
    <property type="entry name" value="BRIGHT"/>
    <property type="match status" value="1"/>
</dbReference>
<dbReference type="SMART" id="SM00558">
    <property type="entry name" value="JmjC"/>
    <property type="match status" value="1"/>
</dbReference>
<dbReference type="PROSITE" id="PS51183">
    <property type="entry name" value="JMJN"/>
    <property type="match status" value="1"/>
</dbReference>
<proteinExistence type="inferred from homology"/>
<organism evidence="15 16">
    <name type="scientific">Smittium simulii</name>
    <dbReference type="NCBI Taxonomy" id="133385"/>
    <lineage>
        <taxon>Eukaryota</taxon>
        <taxon>Fungi</taxon>
        <taxon>Fungi incertae sedis</taxon>
        <taxon>Zoopagomycota</taxon>
        <taxon>Kickxellomycotina</taxon>
        <taxon>Harpellomycetes</taxon>
        <taxon>Harpellales</taxon>
        <taxon>Legeriomycetaceae</taxon>
        <taxon>Smittium</taxon>
    </lineage>
</organism>
<dbReference type="GO" id="GO:0000785">
    <property type="term" value="C:chromatin"/>
    <property type="evidence" value="ECO:0007669"/>
    <property type="project" value="TreeGrafter"/>
</dbReference>
<evidence type="ECO:0000313" key="15">
    <source>
        <dbReference type="EMBL" id="PVU94787.1"/>
    </source>
</evidence>
<name>A0A2T9YR24_9FUNG</name>
<keyword evidence="4" id="KW-0479">Metal-binding</keyword>
<feature type="compositionally biased region" description="Polar residues" evidence="11">
    <location>
        <begin position="237"/>
        <end position="246"/>
    </location>
</feature>
<dbReference type="PANTHER" id="PTHR10694">
    <property type="entry name" value="LYSINE-SPECIFIC DEMETHYLASE"/>
    <property type="match status" value="1"/>
</dbReference>
<dbReference type="InterPro" id="IPR019786">
    <property type="entry name" value="Zinc_finger_PHD-type_CS"/>
</dbReference>
<dbReference type="InterPro" id="IPR003349">
    <property type="entry name" value="JmjN"/>
</dbReference>
<dbReference type="Gene3D" id="3.30.40.10">
    <property type="entry name" value="Zinc/RING finger domain, C3HC4 (zinc finger)"/>
    <property type="match status" value="2"/>
</dbReference>
<dbReference type="SMART" id="SM01014">
    <property type="entry name" value="ARID"/>
    <property type="match status" value="1"/>
</dbReference>
<reference evidence="15 16" key="1">
    <citation type="journal article" date="2018" name="MBio">
        <title>Comparative Genomics Reveals the Core Gene Toolbox for the Fungus-Insect Symbiosis.</title>
        <authorList>
            <person name="Wang Y."/>
            <person name="Stata M."/>
            <person name="Wang W."/>
            <person name="Stajich J.E."/>
            <person name="White M.M."/>
            <person name="Moncalvo J.M."/>
        </authorList>
    </citation>
    <scope>NUCLEOTIDE SEQUENCE [LARGE SCALE GENOMIC DNA]</scope>
    <source>
        <strain evidence="15 16">SWE-8-4</strain>
    </source>
</reference>
<feature type="region of interest" description="Disordered" evidence="11">
    <location>
        <begin position="1567"/>
        <end position="1592"/>
    </location>
</feature>
<evidence type="ECO:0000256" key="1">
    <source>
        <dbReference type="ARBA" id="ARBA00004123"/>
    </source>
</evidence>
<dbReference type="InterPro" id="IPR001965">
    <property type="entry name" value="Znf_PHD"/>
</dbReference>
<dbReference type="Gene3D" id="2.60.120.650">
    <property type="entry name" value="Cupin"/>
    <property type="match status" value="1"/>
</dbReference>
<evidence type="ECO:0000256" key="9">
    <source>
        <dbReference type="ARBA" id="ARBA00023242"/>
    </source>
</evidence>
<evidence type="ECO:0000256" key="8">
    <source>
        <dbReference type="ARBA" id="ARBA00023004"/>
    </source>
</evidence>
<evidence type="ECO:0000259" key="14">
    <source>
        <dbReference type="PROSITE" id="PS51184"/>
    </source>
</evidence>
<dbReference type="SMART" id="SM00545">
    <property type="entry name" value="JmjN"/>
    <property type="match status" value="1"/>
</dbReference>
<evidence type="ECO:0000256" key="2">
    <source>
        <dbReference type="ARBA" id="ARBA00006801"/>
    </source>
</evidence>
<dbReference type="PROSITE" id="PS51184">
    <property type="entry name" value="JMJC"/>
    <property type="match status" value="1"/>
</dbReference>